<dbReference type="Gene3D" id="3.40.50.720">
    <property type="entry name" value="NAD(P)-binding Rossmann-like Domain"/>
    <property type="match status" value="1"/>
</dbReference>
<keyword evidence="1" id="KW-0520">NAD</keyword>
<sequence length="340" mass="38624">MKKILITGAAGFIGFHLSRKFSSLGFNVVGIDSLNDYYDTQLKNDRLEQLSSINNFTFLQISITDKEKIDQLFKCENFEYVINLAAQAGVRYSIDHPYKYIDANLVGFINILEACRAFPVKHLIFASSSSVYGANRKIPFAESDHADHPVSLYAATKKANEMMAHSYSSLYNISCTGLRFFTVYGPWGRPDMAYFKFAQSIIEGKVIKVFNNGDMGRDFTFIDDIVESISRLLDCLPKKVENLNSSPHISQVAPFAVYNIGNNTPVRLLDFIEILEKHLGIKAVKEFLPMQPGDVKETFADIERLSSVVNFYPNTTLNDGLDSFVKWFKEYYQIKQLRPD</sequence>
<dbReference type="PRINTS" id="PR01713">
    <property type="entry name" value="NUCEPIMERASE"/>
</dbReference>
<feature type="domain" description="NAD-dependent epimerase/dehydratase" evidence="2">
    <location>
        <begin position="4"/>
        <end position="234"/>
    </location>
</feature>
<dbReference type="InterPro" id="IPR036291">
    <property type="entry name" value="NAD(P)-bd_dom_sf"/>
</dbReference>
<organism evidence="3 4">
    <name type="scientific">Reichenbachiella faecimaris</name>
    <dbReference type="NCBI Taxonomy" id="692418"/>
    <lineage>
        <taxon>Bacteria</taxon>
        <taxon>Pseudomonadati</taxon>
        <taxon>Bacteroidota</taxon>
        <taxon>Cytophagia</taxon>
        <taxon>Cytophagales</taxon>
        <taxon>Reichenbachiellaceae</taxon>
        <taxon>Reichenbachiella</taxon>
    </lineage>
</organism>
<dbReference type="Proteomes" id="UP000192472">
    <property type="component" value="Unassembled WGS sequence"/>
</dbReference>
<dbReference type="SUPFAM" id="SSF51735">
    <property type="entry name" value="NAD(P)-binding Rossmann-fold domains"/>
    <property type="match status" value="1"/>
</dbReference>
<accession>A0A1W2GCH5</accession>
<name>A0A1W2GCH5_REIFA</name>
<evidence type="ECO:0000313" key="3">
    <source>
        <dbReference type="EMBL" id="SMD34323.1"/>
    </source>
</evidence>
<dbReference type="EMBL" id="FWYF01000002">
    <property type="protein sequence ID" value="SMD34323.1"/>
    <property type="molecule type" value="Genomic_DNA"/>
</dbReference>
<proteinExistence type="predicted"/>
<gene>
    <name evidence="3" type="ORF">SAMN04488029_1951</name>
</gene>
<keyword evidence="4" id="KW-1185">Reference proteome</keyword>
<reference evidence="3 4" key="1">
    <citation type="submission" date="2017-04" db="EMBL/GenBank/DDBJ databases">
        <authorList>
            <person name="Afonso C.L."/>
            <person name="Miller P.J."/>
            <person name="Scott M.A."/>
            <person name="Spackman E."/>
            <person name="Goraichik I."/>
            <person name="Dimitrov K.M."/>
            <person name="Suarez D.L."/>
            <person name="Swayne D.E."/>
        </authorList>
    </citation>
    <scope>NUCLEOTIDE SEQUENCE [LARGE SCALE GENOMIC DNA]</scope>
    <source>
        <strain evidence="3 4">DSM 26133</strain>
    </source>
</reference>
<dbReference type="AlphaFoldDB" id="A0A1W2GCH5"/>
<dbReference type="RefSeq" id="WP_084372636.1">
    <property type="nucleotide sequence ID" value="NZ_FWYF01000002.1"/>
</dbReference>
<protein>
    <submittedName>
        <fullName evidence="3">UDP-glucuronate 4-epimerase</fullName>
    </submittedName>
</protein>
<dbReference type="InterPro" id="IPR001509">
    <property type="entry name" value="Epimerase_deHydtase"/>
</dbReference>
<dbReference type="Pfam" id="PF01370">
    <property type="entry name" value="Epimerase"/>
    <property type="match status" value="1"/>
</dbReference>
<evidence type="ECO:0000259" key="2">
    <source>
        <dbReference type="Pfam" id="PF01370"/>
    </source>
</evidence>
<evidence type="ECO:0000256" key="1">
    <source>
        <dbReference type="ARBA" id="ARBA00023027"/>
    </source>
</evidence>
<evidence type="ECO:0000313" key="4">
    <source>
        <dbReference type="Proteomes" id="UP000192472"/>
    </source>
</evidence>
<dbReference type="OrthoDB" id="9810015at2"/>
<dbReference type="STRING" id="692418.SAMN04488029_1951"/>
<dbReference type="PANTHER" id="PTHR43574">
    <property type="entry name" value="EPIMERASE-RELATED"/>
    <property type="match status" value="1"/>
</dbReference>